<dbReference type="InParanoid" id="A0A7J7CE69"/>
<accession>A0A7J7CE69</accession>
<comment type="caution">
    <text evidence="2">The sequence shown here is derived from an EMBL/GenBank/DDBJ whole genome shotgun (WGS) entry which is preliminary data.</text>
</comment>
<sequence>MPNTGDGDGDGDGPAFNSSNIYDVVVDAGGFGAVAVAASDGAVGVRTLQFKSSGDMAAALGYSFTNAQLMELERQAMIYNTSTSGSSASQFVGAVSEAFPQTPLLTDKTSDKAPNFNDYRSLDWMIIKDSTSDRQWLHNTNIGAHTNISLLNQAPLDLNMYTDFSVSEDHHQKINNYDHHHHLFPGVESSLERGLAESPGDFIDAWSEGPNKNNSISSNGNFSLSSSLTLSMAAHNSMNDEMGQILMGLGLIESGQGQPTSWVASTPRGPLAEVLRPSIIAGNGDSSSPQATSVSSPSGVIQRTIASLSDSSGSSSPTTLTSSSRTRPEIALMWVDQEKLGSCG</sequence>
<gene>
    <name evidence="2" type="ORF">HS088_TW18G01133</name>
</gene>
<name>A0A7J7CE69_TRIWF</name>
<evidence type="ECO:0000256" key="1">
    <source>
        <dbReference type="SAM" id="MobiDB-lite"/>
    </source>
</evidence>
<evidence type="ECO:0000313" key="3">
    <source>
        <dbReference type="Proteomes" id="UP000593562"/>
    </source>
</evidence>
<feature type="compositionally biased region" description="Low complexity" evidence="1">
    <location>
        <begin position="286"/>
        <end position="298"/>
    </location>
</feature>
<feature type="compositionally biased region" description="Low complexity" evidence="1">
    <location>
        <begin position="307"/>
        <end position="325"/>
    </location>
</feature>
<organism evidence="2 3">
    <name type="scientific">Tripterygium wilfordii</name>
    <name type="common">Thunder God vine</name>
    <dbReference type="NCBI Taxonomy" id="458696"/>
    <lineage>
        <taxon>Eukaryota</taxon>
        <taxon>Viridiplantae</taxon>
        <taxon>Streptophyta</taxon>
        <taxon>Embryophyta</taxon>
        <taxon>Tracheophyta</taxon>
        <taxon>Spermatophyta</taxon>
        <taxon>Magnoliopsida</taxon>
        <taxon>eudicotyledons</taxon>
        <taxon>Gunneridae</taxon>
        <taxon>Pentapetalae</taxon>
        <taxon>rosids</taxon>
        <taxon>fabids</taxon>
        <taxon>Celastrales</taxon>
        <taxon>Celastraceae</taxon>
        <taxon>Tripterygium</taxon>
    </lineage>
</organism>
<protein>
    <submittedName>
        <fullName evidence="2">Growth-regulating factor 7 putative isoform 2</fullName>
    </submittedName>
</protein>
<keyword evidence="3" id="KW-1185">Reference proteome</keyword>
<feature type="region of interest" description="Disordered" evidence="1">
    <location>
        <begin position="279"/>
        <end position="327"/>
    </location>
</feature>
<dbReference type="EMBL" id="JAAARO010000018">
    <property type="protein sequence ID" value="KAF5732438.1"/>
    <property type="molecule type" value="Genomic_DNA"/>
</dbReference>
<dbReference type="Proteomes" id="UP000593562">
    <property type="component" value="Unassembled WGS sequence"/>
</dbReference>
<reference evidence="2 3" key="1">
    <citation type="journal article" date="2020" name="Nat. Commun.">
        <title>Genome of Tripterygium wilfordii and identification of cytochrome P450 involved in triptolide biosynthesis.</title>
        <authorList>
            <person name="Tu L."/>
            <person name="Su P."/>
            <person name="Zhang Z."/>
            <person name="Gao L."/>
            <person name="Wang J."/>
            <person name="Hu T."/>
            <person name="Zhou J."/>
            <person name="Zhang Y."/>
            <person name="Zhao Y."/>
            <person name="Liu Y."/>
            <person name="Song Y."/>
            <person name="Tong Y."/>
            <person name="Lu Y."/>
            <person name="Yang J."/>
            <person name="Xu C."/>
            <person name="Jia M."/>
            <person name="Peters R.J."/>
            <person name="Huang L."/>
            <person name="Gao W."/>
        </authorList>
    </citation>
    <scope>NUCLEOTIDE SEQUENCE [LARGE SCALE GENOMIC DNA]</scope>
    <source>
        <strain evidence="3">cv. XIE 37</strain>
        <tissue evidence="2">Leaf</tissue>
    </source>
</reference>
<dbReference type="AlphaFoldDB" id="A0A7J7CE69"/>
<evidence type="ECO:0000313" key="2">
    <source>
        <dbReference type="EMBL" id="KAF5732438.1"/>
    </source>
</evidence>
<proteinExistence type="predicted"/>